<keyword evidence="1" id="KW-0472">Membrane</keyword>
<evidence type="ECO:0000313" key="2">
    <source>
        <dbReference type="EMBL" id="NHN35495.1"/>
    </source>
</evidence>
<reference evidence="2" key="1">
    <citation type="submission" date="2020-03" db="EMBL/GenBank/DDBJ databases">
        <title>Draft sequencing of Paenibacilllus sp. S3N08.</title>
        <authorList>
            <person name="Kim D.-U."/>
        </authorList>
    </citation>
    <scope>NUCLEOTIDE SEQUENCE</scope>
    <source>
        <strain evidence="2">S3N08</strain>
    </source>
</reference>
<feature type="transmembrane region" description="Helical" evidence="1">
    <location>
        <begin position="36"/>
        <end position="59"/>
    </location>
</feature>
<keyword evidence="1" id="KW-1133">Transmembrane helix</keyword>
<accession>A0ABX0JG16</accession>
<dbReference type="Proteomes" id="UP001165962">
    <property type="component" value="Unassembled WGS sequence"/>
</dbReference>
<evidence type="ECO:0000256" key="1">
    <source>
        <dbReference type="SAM" id="Phobius"/>
    </source>
</evidence>
<dbReference type="RefSeq" id="WP_166158452.1">
    <property type="nucleotide sequence ID" value="NZ_JAAOIW010000040.1"/>
</dbReference>
<protein>
    <submittedName>
        <fullName evidence="2">Uncharacterized protein</fullName>
    </submittedName>
</protein>
<sequence>MQMLSQAIGLYFMPVIGFIFMYCFITVVAQKEHNRLYKIISSICFAIIAWTITSLMMILH</sequence>
<dbReference type="EMBL" id="JAAOIW010000040">
    <property type="protein sequence ID" value="NHN35495.1"/>
    <property type="molecule type" value="Genomic_DNA"/>
</dbReference>
<keyword evidence="3" id="KW-1185">Reference proteome</keyword>
<name>A0ABX0JG16_9BACL</name>
<proteinExistence type="predicted"/>
<keyword evidence="1" id="KW-0812">Transmembrane</keyword>
<evidence type="ECO:0000313" key="3">
    <source>
        <dbReference type="Proteomes" id="UP001165962"/>
    </source>
</evidence>
<organism evidence="2 3">
    <name type="scientific">Paenibacillus agricola</name>
    <dbReference type="NCBI Taxonomy" id="2716264"/>
    <lineage>
        <taxon>Bacteria</taxon>
        <taxon>Bacillati</taxon>
        <taxon>Bacillota</taxon>
        <taxon>Bacilli</taxon>
        <taxon>Bacillales</taxon>
        <taxon>Paenibacillaceae</taxon>
        <taxon>Paenibacillus</taxon>
    </lineage>
</organism>
<feature type="transmembrane region" description="Helical" evidence="1">
    <location>
        <begin position="6"/>
        <end position="29"/>
    </location>
</feature>
<comment type="caution">
    <text evidence="2">The sequence shown here is derived from an EMBL/GenBank/DDBJ whole genome shotgun (WGS) entry which is preliminary data.</text>
</comment>
<gene>
    <name evidence="2" type="ORF">G9U52_38050</name>
</gene>